<dbReference type="EMBL" id="JACXVP010000010">
    <property type="protein sequence ID" value="KAG5581107.1"/>
    <property type="molecule type" value="Genomic_DNA"/>
</dbReference>
<organism evidence="2 3">
    <name type="scientific">Solanum commersonii</name>
    <name type="common">Commerson's wild potato</name>
    <name type="synonym">Commerson's nightshade</name>
    <dbReference type="NCBI Taxonomy" id="4109"/>
    <lineage>
        <taxon>Eukaryota</taxon>
        <taxon>Viridiplantae</taxon>
        <taxon>Streptophyta</taxon>
        <taxon>Embryophyta</taxon>
        <taxon>Tracheophyta</taxon>
        <taxon>Spermatophyta</taxon>
        <taxon>Magnoliopsida</taxon>
        <taxon>eudicotyledons</taxon>
        <taxon>Gunneridae</taxon>
        <taxon>Pentapetalae</taxon>
        <taxon>asterids</taxon>
        <taxon>lamiids</taxon>
        <taxon>Solanales</taxon>
        <taxon>Solanaceae</taxon>
        <taxon>Solanoideae</taxon>
        <taxon>Solaneae</taxon>
        <taxon>Solanum</taxon>
    </lineage>
</organism>
<dbReference type="Proteomes" id="UP000824120">
    <property type="component" value="Chromosome 10"/>
</dbReference>
<name>A0A9J5WZ92_SOLCO</name>
<evidence type="ECO:0000313" key="2">
    <source>
        <dbReference type="EMBL" id="KAG5581107.1"/>
    </source>
</evidence>
<evidence type="ECO:0000256" key="1">
    <source>
        <dbReference type="SAM" id="MobiDB-lite"/>
    </source>
</evidence>
<sequence>MIQLRGGCLEARQAASERGVPGGKTASWGDCLEARKAASKQWVCLEARQAASEWGGSWRQGKRPWSGTSASRQSKRPRSGGCLGVDRMGRPRGKQPWGRGLP</sequence>
<comment type="caution">
    <text evidence="2">The sequence shown here is derived from an EMBL/GenBank/DDBJ whole genome shotgun (WGS) entry which is preliminary data.</text>
</comment>
<reference evidence="2 3" key="1">
    <citation type="submission" date="2020-09" db="EMBL/GenBank/DDBJ databases">
        <title>De no assembly of potato wild relative species, Solanum commersonii.</title>
        <authorList>
            <person name="Cho K."/>
        </authorList>
    </citation>
    <scope>NUCLEOTIDE SEQUENCE [LARGE SCALE GENOMIC DNA]</scope>
    <source>
        <strain evidence="2">LZ3.2</strain>
        <tissue evidence="2">Leaf</tissue>
    </source>
</reference>
<evidence type="ECO:0000313" key="3">
    <source>
        <dbReference type="Proteomes" id="UP000824120"/>
    </source>
</evidence>
<protein>
    <submittedName>
        <fullName evidence="2">Uncharacterized protein</fullName>
    </submittedName>
</protein>
<feature type="region of interest" description="Disordered" evidence="1">
    <location>
        <begin position="53"/>
        <end position="102"/>
    </location>
</feature>
<proteinExistence type="predicted"/>
<keyword evidence="3" id="KW-1185">Reference proteome</keyword>
<accession>A0A9J5WZ92</accession>
<gene>
    <name evidence="2" type="ORF">H5410_051734</name>
</gene>
<dbReference type="AlphaFoldDB" id="A0A9J5WZ92"/>